<dbReference type="CDD" id="cd11056">
    <property type="entry name" value="CYP6-like"/>
    <property type="match status" value="1"/>
</dbReference>
<reference evidence="16" key="1">
    <citation type="submission" date="2020-03" db="EMBL/GenBank/DDBJ databases">
        <title>Transcriptomic Profiling of the Digestive Tract of the Rat Flea, Xenopsylla cheopis, Following Blood Feeding and Infection with Yersinia pestis.</title>
        <authorList>
            <person name="Bland D.M."/>
            <person name="Martens C.A."/>
            <person name="Virtaneva K."/>
            <person name="Kanakabandi K."/>
            <person name="Long D."/>
            <person name="Rosenke R."/>
            <person name="Saturday G.A."/>
            <person name="Hoyt F.H."/>
            <person name="Bruno D.P."/>
            <person name="Ribeiro J.M.C."/>
            <person name="Hinnebusch J."/>
        </authorList>
    </citation>
    <scope>NUCLEOTIDE SEQUENCE</scope>
</reference>
<accession>A0A6M2E120</accession>
<dbReference type="InterPro" id="IPR036396">
    <property type="entry name" value="Cyt_P450_sf"/>
</dbReference>
<dbReference type="InterPro" id="IPR017972">
    <property type="entry name" value="Cyt_P450_CS"/>
</dbReference>
<keyword evidence="10 13" id="KW-0408">Iron</keyword>
<dbReference type="PRINTS" id="PR00463">
    <property type="entry name" value="EP450I"/>
</dbReference>
<evidence type="ECO:0000256" key="10">
    <source>
        <dbReference type="ARBA" id="ARBA00023004"/>
    </source>
</evidence>
<dbReference type="PRINTS" id="PR00385">
    <property type="entry name" value="P450"/>
</dbReference>
<evidence type="ECO:0000256" key="9">
    <source>
        <dbReference type="ARBA" id="ARBA00023002"/>
    </source>
</evidence>
<feature type="binding site" description="axial binding residue" evidence="13">
    <location>
        <position position="443"/>
    </location>
    <ligand>
        <name>heme</name>
        <dbReference type="ChEBI" id="CHEBI:30413"/>
    </ligand>
    <ligandPart>
        <name>Fe</name>
        <dbReference type="ChEBI" id="CHEBI:18248"/>
    </ligandPart>
</feature>
<keyword evidence="9 14" id="KW-0560">Oxidoreductase</keyword>
<comment type="similarity">
    <text evidence="4 14">Belongs to the cytochrome P450 family.</text>
</comment>
<dbReference type="AlphaFoldDB" id="A0A6M2E120"/>
<dbReference type="EMBL" id="GIIL01007844">
    <property type="protein sequence ID" value="NOV51570.1"/>
    <property type="molecule type" value="Transcribed_RNA"/>
</dbReference>
<comment type="subcellular location">
    <subcellularLocation>
        <location evidence="3">Endoplasmic reticulum membrane</location>
        <topology evidence="3">Peripheral membrane protein</topology>
    </subcellularLocation>
    <subcellularLocation>
        <location evidence="2">Microsome membrane</location>
        <topology evidence="2">Peripheral membrane protein</topology>
    </subcellularLocation>
</comment>
<evidence type="ECO:0000256" key="8">
    <source>
        <dbReference type="ARBA" id="ARBA00022848"/>
    </source>
</evidence>
<sequence length="498" mass="57387">MNLYSTLFLIGILIATLIYYHVRHALYWSSRKVPSLWPLPLVGNFKDFVLMKNSPGEFMMSFYKKTEEPALGIFVFHRPSLFIREPSWIKSILVKDFNKFQDRVSSTDGHNDALGSRNLFRIKNPLWKEMRTKLTPIFSTAKIKNMFPLMTQVGEEFTEYLNEMLKVKNTDNMREACAKFTTDVITSCAFGIQANSFKDPKAEFRDIGRRIFAAEYLRALEISAFFFFPEVVSLLGFKLFEKYGTKFLRQSFNEVFNARVKSGTTRHDLVDMLIDLKNIKTAPGELKFEGDTLVAQAAVFFAAGYEASSGAISFTLYEIALQPEIQNRLRSEILSKIKEHGITYDAIKEMRYLDMVVCETLRKYPTLPFLDRMCLSSYQLPEPYEHVILEPGTPIYLSILAIHMDPKYYPNPEKYDPERFSESMKQSRDPYTYMPFGAGPHNCIGERFGLLQTKVGLVYVLKDFLVKPCGKTRIPLLLDSKAMFLAPKGGIQLQFERI</sequence>
<evidence type="ECO:0000256" key="14">
    <source>
        <dbReference type="RuleBase" id="RU000461"/>
    </source>
</evidence>
<comment type="cofactor">
    <cofactor evidence="1 13">
        <name>heme</name>
        <dbReference type="ChEBI" id="CHEBI:30413"/>
    </cofactor>
</comment>
<evidence type="ECO:0000256" key="4">
    <source>
        <dbReference type="ARBA" id="ARBA00010617"/>
    </source>
</evidence>
<evidence type="ECO:0000256" key="12">
    <source>
        <dbReference type="ARBA" id="ARBA00023136"/>
    </source>
</evidence>
<proteinExistence type="inferred from homology"/>
<dbReference type="GO" id="GO:0004497">
    <property type="term" value="F:monooxygenase activity"/>
    <property type="evidence" value="ECO:0007669"/>
    <property type="project" value="UniProtKB-KW"/>
</dbReference>
<keyword evidence="8" id="KW-0492">Microsome</keyword>
<dbReference type="SUPFAM" id="SSF48264">
    <property type="entry name" value="Cytochrome P450"/>
    <property type="match status" value="1"/>
</dbReference>
<dbReference type="InterPro" id="IPR002401">
    <property type="entry name" value="Cyt_P450_E_grp-I"/>
</dbReference>
<feature type="transmembrane region" description="Helical" evidence="15">
    <location>
        <begin position="6"/>
        <end position="22"/>
    </location>
</feature>
<dbReference type="InterPro" id="IPR001128">
    <property type="entry name" value="Cyt_P450"/>
</dbReference>
<keyword evidence="5 13" id="KW-0349">Heme</keyword>
<evidence type="ECO:0000256" key="11">
    <source>
        <dbReference type="ARBA" id="ARBA00023033"/>
    </source>
</evidence>
<keyword evidence="11 14" id="KW-0503">Monooxygenase</keyword>
<evidence type="ECO:0000313" key="16">
    <source>
        <dbReference type="EMBL" id="NOV51570.1"/>
    </source>
</evidence>
<dbReference type="FunFam" id="1.10.630.10:FF:000042">
    <property type="entry name" value="Cytochrome P450"/>
    <property type="match status" value="1"/>
</dbReference>
<name>A0A6M2E120_XENCH</name>
<keyword evidence="15" id="KW-1133">Transmembrane helix</keyword>
<evidence type="ECO:0000256" key="5">
    <source>
        <dbReference type="ARBA" id="ARBA00022617"/>
    </source>
</evidence>
<keyword evidence="6 13" id="KW-0479">Metal-binding</keyword>
<evidence type="ECO:0000256" key="13">
    <source>
        <dbReference type="PIRSR" id="PIRSR602401-1"/>
    </source>
</evidence>
<dbReference type="PANTHER" id="PTHR24292:SF45">
    <property type="entry name" value="CYTOCHROME P450 6G1-RELATED"/>
    <property type="match status" value="1"/>
</dbReference>
<organism evidence="16">
    <name type="scientific">Xenopsylla cheopis</name>
    <name type="common">Oriental rat flea</name>
    <name type="synonym">Pulex cheopis</name>
    <dbReference type="NCBI Taxonomy" id="163159"/>
    <lineage>
        <taxon>Eukaryota</taxon>
        <taxon>Metazoa</taxon>
        <taxon>Ecdysozoa</taxon>
        <taxon>Arthropoda</taxon>
        <taxon>Hexapoda</taxon>
        <taxon>Insecta</taxon>
        <taxon>Pterygota</taxon>
        <taxon>Neoptera</taxon>
        <taxon>Endopterygota</taxon>
        <taxon>Siphonaptera</taxon>
        <taxon>Pulicidae</taxon>
        <taxon>Xenopsyllinae</taxon>
        <taxon>Xenopsylla</taxon>
    </lineage>
</organism>
<keyword evidence="12 15" id="KW-0472">Membrane</keyword>
<evidence type="ECO:0000256" key="6">
    <source>
        <dbReference type="ARBA" id="ARBA00022723"/>
    </source>
</evidence>
<dbReference type="GO" id="GO:0005789">
    <property type="term" value="C:endoplasmic reticulum membrane"/>
    <property type="evidence" value="ECO:0007669"/>
    <property type="project" value="UniProtKB-SubCell"/>
</dbReference>
<dbReference type="InterPro" id="IPR050476">
    <property type="entry name" value="Insect_CytP450_Detox"/>
</dbReference>
<evidence type="ECO:0000256" key="1">
    <source>
        <dbReference type="ARBA" id="ARBA00001971"/>
    </source>
</evidence>
<evidence type="ECO:0000256" key="15">
    <source>
        <dbReference type="SAM" id="Phobius"/>
    </source>
</evidence>
<dbReference type="GO" id="GO:0016705">
    <property type="term" value="F:oxidoreductase activity, acting on paired donors, with incorporation or reduction of molecular oxygen"/>
    <property type="evidence" value="ECO:0007669"/>
    <property type="project" value="InterPro"/>
</dbReference>
<evidence type="ECO:0000256" key="3">
    <source>
        <dbReference type="ARBA" id="ARBA00004406"/>
    </source>
</evidence>
<keyword evidence="15" id="KW-0812">Transmembrane</keyword>
<evidence type="ECO:0000256" key="7">
    <source>
        <dbReference type="ARBA" id="ARBA00022824"/>
    </source>
</evidence>
<dbReference type="Pfam" id="PF00067">
    <property type="entry name" value="p450"/>
    <property type="match status" value="1"/>
</dbReference>
<evidence type="ECO:0000256" key="2">
    <source>
        <dbReference type="ARBA" id="ARBA00004174"/>
    </source>
</evidence>
<keyword evidence="7" id="KW-0256">Endoplasmic reticulum</keyword>
<dbReference type="PROSITE" id="PS00086">
    <property type="entry name" value="CYTOCHROME_P450"/>
    <property type="match status" value="1"/>
</dbReference>
<dbReference type="GO" id="GO:0005506">
    <property type="term" value="F:iron ion binding"/>
    <property type="evidence" value="ECO:0007669"/>
    <property type="project" value="InterPro"/>
</dbReference>
<dbReference type="Gene3D" id="1.10.630.10">
    <property type="entry name" value="Cytochrome P450"/>
    <property type="match status" value="1"/>
</dbReference>
<dbReference type="GO" id="GO:0020037">
    <property type="term" value="F:heme binding"/>
    <property type="evidence" value="ECO:0007669"/>
    <property type="project" value="InterPro"/>
</dbReference>
<protein>
    <submittedName>
        <fullName evidence="16">Putative cytochrome</fullName>
    </submittedName>
</protein>
<dbReference type="PANTHER" id="PTHR24292">
    <property type="entry name" value="CYTOCHROME P450"/>
    <property type="match status" value="1"/>
</dbReference>